<keyword evidence="1" id="KW-0472">Membrane</keyword>
<evidence type="ECO:0000256" key="1">
    <source>
        <dbReference type="SAM" id="Phobius"/>
    </source>
</evidence>
<dbReference type="Proteomes" id="UP000317940">
    <property type="component" value="Unassembled WGS sequence"/>
</dbReference>
<feature type="transmembrane region" description="Helical" evidence="1">
    <location>
        <begin position="23"/>
        <end position="48"/>
    </location>
</feature>
<dbReference type="InterPro" id="IPR043993">
    <property type="entry name" value="T4SS_pilin"/>
</dbReference>
<reference evidence="2 3" key="1">
    <citation type="submission" date="2019-06" db="EMBL/GenBank/DDBJ databases">
        <title>Sequencing the genomes of 1000 actinobacteria strains.</title>
        <authorList>
            <person name="Klenk H.-P."/>
        </authorList>
    </citation>
    <scope>NUCLEOTIDE SEQUENCE [LARGE SCALE GENOMIC DNA]</scope>
    <source>
        <strain evidence="2 3">DSM 44826</strain>
    </source>
</reference>
<dbReference type="Pfam" id="PF18895">
    <property type="entry name" value="T4SS_pilin"/>
    <property type="match status" value="1"/>
</dbReference>
<name>A0A561TW52_9ACTN</name>
<feature type="transmembrane region" description="Helical" evidence="1">
    <location>
        <begin position="68"/>
        <end position="87"/>
    </location>
</feature>
<dbReference type="EMBL" id="VIWT01000002">
    <property type="protein sequence ID" value="TWF91340.1"/>
    <property type="molecule type" value="Genomic_DNA"/>
</dbReference>
<sequence>MHVLLAQSVLSAPPTIDQVFSNVTAWITGIAATIATTFLTFGGLRYLLAGGDPGEVMKAKTAIKSAGLGYMLAILAPALLDVLKSLVNTK</sequence>
<dbReference type="OrthoDB" id="4566527at2"/>
<dbReference type="RefSeq" id="WP_145908939.1">
    <property type="nucleotide sequence ID" value="NZ_BAAAMZ010000010.1"/>
</dbReference>
<evidence type="ECO:0000313" key="3">
    <source>
        <dbReference type="Proteomes" id="UP000317940"/>
    </source>
</evidence>
<accession>A0A561TW52</accession>
<dbReference type="AlphaFoldDB" id="A0A561TW52"/>
<evidence type="ECO:0000313" key="2">
    <source>
        <dbReference type="EMBL" id="TWF91340.1"/>
    </source>
</evidence>
<evidence type="ECO:0008006" key="4">
    <source>
        <dbReference type="Google" id="ProtNLM"/>
    </source>
</evidence>
<keyword evidence="1" id="KW-1133">Transmembrane helix</keyword>
<keyword evidence="1" id="KW-0812">Transmembrane</keyword>
<organism evidence="2 3">
    <name type="scientific">Kitasatospora viridis</name>
    <dbReference type="NCBI Taxonomy" id="281105"/>
    <lineage>
        <taxon>Bacteria</taxon>
        <taxon>Bacillati</taxon>
        <taxon>Actinomycetota</taxon>
        <taxon>Actinomycetes</taxon>
        <taxon>Kitasatosporales</taxon>
        <taxon>Streptomycetaceae</taxon>
        <taxon>Kitasatospora</taxon>
    </lineage>
</organism>
<proteinExistence type="predicted"/>
<gene>
    <name evidence="2" type="ORF">FHX73_12452</name>
</gene>
<protein>
    <recommendedName>
        <fullName evidence="4">TrbC/VIRB2 family protein</fullName>
    </recommendedName>
</protein>
<comment type="caution">
    <text evidence="2">The sequence shown here is derived from an EMBL/GenBank/DDBJ whole genome shotgun (WGS) entry which is preliminary data.</text>
</comment>
<keyword evidence="3" id="KW-1185">Reference proteome</keyword>